<keyword evidence="2" id="KW-1185">Reference proteome</keyword>
<accession>A0AAI9X4F8</accession>
<dbReference type="EMBL" id="LACB01000476">
    <property type="protein sequence ID" value="KAJ9483044.1"/>
    <property type="molecule type" value="Genomic_DNA"/>
</dbReference>
<sequence length="122" mass="13706">MESFTQRFFRAARNLKNTGKAFATVERLVAEVNREKPSGAPEAQLTHHGGTRPIAIPFKESVLVELSIAGLPTEILQQFEDIIASIPAQFRVEIIDAYESTSVLFLLRQVLLRRIESKVNLN</sequence>
<evidence type="ECO:0000313" key="1">
    <source>
        <dbReference type="EMBL" id="KAJ9483044.1"/>
    </source>
</evidence>
<evidence type="ECO:0000313" key="2">
    <source>
        <dbReference type="Proteomes" id="UP001227192"/>
    </source>
</evidence>
<reference evidence="1" key="2">
    <citation type="journal article" date="2016" name="Fungal Biol.">
        <title>Ochratoxin A production by Penicillium thymicola.</title>
        <authorList>
            <person name="Nguyen H.D.T."/>
            <person name="McMullin D.R."/>
            <person name="Ponomareva E."/>
            <person name="Riley R."/>
            <person name="Pomraning K.R."/>
            <person name="Baker S.E."/>
            <person name="Seifert K.A."/>
        </authorList>
    </citation>
    <scope>NUCLEOTIDE SEQUENCE</scope>
    <source>
        <strain evidence="1">DAOM 180753</strain>
    </source>
</reference>
<proteinExistence type="predicted"/>
<comment type="caution">
    <text evidence="1">The sequence shown here is derived from an EMBL/GenBank/DDBJ whole genome shotgun (WGS) entry which is preliminary data.</text>
</comment>
<reference evidence="1" key="1">
    <citation type="submission" date="2015-06" db="EMBL/GenBank/DDBJ databases">
        <authorList>
            <person name="Nguyen H."/>
        </authorList>
    </citation>
    <scope>NUCLEOTIDE SEQUENCE</scope>
    <source>
        <strain evidence="1">DAOM 180753</strain>
    </source>
</reference>
<organism evidence="1 2">
    <name type="scientific">Penicillium thymicola</name>
    <dbReference type="NCBI Taxonomy" id="293382"/>
    <lineage>
        <taxon>Eukaryota</taxon>
        <taxon>Fungi</taxon>
        <taxon>Dikarya</taxon>
        <taxon>Ascomycota</taxon>
        <taxon>Pezizomycotina</taxon>
        <taxon>Eurotiomycetes</taxon>
        <taxon>Eurotiomycetidae</taxon>
        <taxon>Eurotiales</taxon>
        <taxon>Aspergillaceae</taxon>
        <taxon>Penicillium</taxon>
    </lineage>
</organism>
<dbReference type="AlphaFoldDB" id="A0AAI9X4F8"/>
<gene>
    <name evidence="1" type="ORF">VN97_g10378</name>
</gene>
<dbReference type="Proteomes" id="UP001227192">
    <property type="component" value="Unassembled WGS sequence"/>
</dbReference>
<name>A0AAI9X4F8_PENTH</name>
<protein>
    <submittedName>
        <fullName evidence="1">Uncharacterized protein</fullName>
    </submittedName>
</protein>